<sequence length="49" mass="5605">MTTVKIASPDGDEVLENVETWTYDKLTLIVDFENGETAEYDRANVIERL</sequence>
<gene>
    <name evidence="1" type="ORF">HTZ84_09645</name>
</gene>
<dbReference type="Proteomes" id="UP001016761">
    <property type="component" value="Unassembled WGS sequence"/>
</dbReference>
<proteinExistence type="predicted"/>
<evidence type="ECO:0000313" key="1">
    <source>
        <dbReference type="EMBL" id="NUC72569.1"/>
    </source>
</evidence>
<reference evidence="1 2" key="1">
    <citation type="submission" date="2020-06" db="EMBL/GenBank/DDBJ databases">
        <title>Haloterrigena sp. nov., an extremely halophilic archaeon isolated from a saline sediment.</title>
        <authorList>
            <person name="Liu B.-B."/>
        </authorList>
    </citation>
    <scope>NUCLEOTIDE SEQUENCE [LARGE SCALE GENOMIC DNA]</scope>
    <source>
        <strain evidence="1 2">SYSU A558-1</strain>
    </source>
</reference>
<dbReference type="RefSeq" id="WP_174680478.1">
    <property type="nucleotide sequence ID" value="NZ_JABUQZ010000001.1"/>
</dbReference>
<protein>
    <submittedName>
        <fullName evidence="1">Uncharacterized protein</fullName>
    </submittedName>
</protein>
<name>A0ABX2LHH6_9EURY</name>
<evidence type="ECO:0000313" key="2">
    <source>
        <dbReference type="Proteomes" id="UP001016761"/>
    </source>
</evidence>
<accession>A0ABX2LHH6</accession>
<dbReference type="EMBL" id="JABUQZ010000001">
    <property type="protein sequence ID" value="NUC72569.1"/>
    <property type="molecule type" value="Genomic_DNA"/>
</dbReference>
<keyword evidence="2" id="KW-1185">Reference proteome</keyword>
<comment type="caution">
    <text evidence="1">The sequence shown here is derived from an EMBL/GenBank/DDBJ whole genome shotgun (WGS) entry which is preliminary data.</text>
</comment>
<organism evidence="1 2">
    <name type="scientific">Haloterrigena gelatinilytica</name>
    <dbReference type="NCBI Taxonomy" id="2741724"/>
    <lineage>
        <taxon>Archaea</taxon>
        <taxon>Methanobacteriati</taxon>
        <taxon>Methanobacteriota</taxon>
        <taxon>Stenosarchaea group</taxon>
        <taxon>Halobacteria</taxon>
        <taxon>Halobacteriales</taxon>
        <taxon>Natrialbaceae</taxon>
        <taxon>Haloterrigena</taxon>
    </lineage>
</organism>